<keyword evidence="2" id="KW-1185">Reference proteome</keyword>
<dbReference type="EMBL" id="CP109822">
    <property type="protein sequence ID" value="XAE50264.1"/>
    <property type="molecule type" value="Genomic_DNA"/>
</dbReference>
<sequence>MTTARFTIDPFLSHAGEATVTQRIRSDHFVKITRKFHAPSLIQLQPGRNNESVMRRQFMSDNLDFGHVIFVCSIHIQRRICTIRHATNARFELRATPNLSFHASNK</sequence>
<gene>
    <name evidence="1" type="ORF">OHZ10_27645</name>
</gene>
<reference evidence="1 2" key="1">
    <citation type="submission" date="2022-10" db="EMBL/GenBank/DDBJ databases">
        <title>Genomic of Burkholderia cepacia PN-1.</title>
        <authorList>
            <person name="Yang Y."/>
            <person name="Guan H."/>
            <person name="Huang J."/>
        </authorList>
    </citation>
    <scope>NUCLEOTIDE SEQUENCE [LARGE SCALE GENOMIC DNA]</scope>
    <source>
        <strain evidence="1 2">PN-1</strain>
    </source>
</reference>
<dbReference type="Proteomes" id="UP001448498">
    <property type="component" value="Chromosome 3"/>
</dbReference>
<dbReference type="RefSeq" id="WP_256086299.1">
    <property type="nucleotide sequence ID" value="NZ_CP101525.1"/>
</dbReference>
<evidence type="ECO:0000313" key="2">
    <source>
        <dbReference type="Proteomes" id="UP001448498"/>
    </source>
</evidence>
<organism evidence="1 2">
    <name type="scientific">Burkholderia arboris</name>
    <dbReference type="NCBI Taxonomy" id="488730"/>
    <lineage>
        <taxon>Bacteria</taxon>
        <taxon>Pseudomonadati</taxon>
        <taxon>Pseudomonadota</taxon>
        <taxon>Betaproteobacteria</taxon>
        <taxon>Burkholderiales</taxon>
        <taxon>Burkholderiaceae</taxon>
        <taxon>Burkholderia</taxon>
        <taxon>Burkholderia cepacia complex</taxon>
    </lineage>
</organism>
<protein>
    <submittedName>
        <fullName evidence="1">Uncharacterized protein</fullName>
    </submittedName>
</protein>
<proteinExistence type="predicted"/>
<evidence type="ECO:0000313" key="1">
    <source>
        <dbReference type="EMBL" id="XAE50264.1"/>
    </source>
</evidence>
<name>A0ABZ3DM85_9BURK</name>
<accession>A0ABZ3DM85</accession>